<dbReference type="PIRSF" id="PIRSF011312">
    <property type="entry name" value="Cell_cycle_HUS1"/>
    <property type="match status" value="1"/>
</dbReference>
<dbReference type="CTD" id="135458"/>
<dbReference type="GO" id="GO:0005730">
    <property type="term" value="C:nucleolus"/>
    <property type="evidence" value="ECO:0007669"/>
    <property type="project" value="InterPro"/>
</dbReference>
<dbReference type="KEGG" id="dord:105988999"/>
<dbReference type="Pfam" id="PF04005">
    <property type="entry name" value="Hus1"/>
    <property type="match status" value="1"/>
</dbReference>
<sequence>MRFRAKITSRDFIELFIQVSVTVGRLAKVCVLRVSEDKLCFSPAGPMATGEAQLWCEVRRGVFGQFHMQGVSQELREIYLELKADLWSRAARSAVKATSLKLQLTNKHCPCLTLSVELLSVSGSVRKAVHDVPVRVLPIRWWAECPEPVLHAPEMSVCLPASKTLKNIVEKMAHMSSHVLVEANWHGSMNLSVETDTVCVQSHFNHLDNPPKPAPDTPRGDEDAERMVQVRVDSKKLLQFFEGQQIHPTSILCNILSNALHLVVVHENVSLHYFIPAV</sequence>
<proteinExistence type="inferred from homology"/>
<dbReference type="OrthoDB" id="10063861at2759"/>
<dbReference type="GO" id="GO:0031573">
    <property type="term" value="P:mitotic intra-S DNA damage checkpoint signaling"/>
    <property type="evidence" value="ECO:0007669"/>
    <property type="project" value="TreeGrafter"/>
</dbReference>
<dbReference type="InterPro" id="IPR016580">
    <property type="entry name" value="HUS1"/>
</dbReference>
<comment type="similarity">
    <text evidence="1 2">Belongs to the HUS1 family.</text>
</comment>
<dbReference type="GO" id="GO:0033314">
    <property type="term" value="P:mitotic DNA replication checkpoint signaling"/>
    <property type="evidence" value="ECO:0007669"/>
    <property type="project" value="TreeGrafter"/>
</dbReference>
<evidence type="ECO:0000256" key="1">
    <source>
        <dbReference type="ARBA" id="ARBA00005563"/>
    </source>
</evidence>
<dbReference type="AlphaFoldDB" id="A0A1S3FJP2"/>
<dbReference type="FunCoup" id="A0A1S3FJP2">
    <property type="interactions" value="25"/>
</dbReference>
<dbReference type="Proteomes" id="UP000081671">
    <property type="component" value="Unplaced"/>
</dbReference>
<dbReference type="GO" id="GO:0035861">
    <property type="term" value="C:site of double-strand break"/>
    <property type="evidence" value="ECO:0007669"/>
    <property type="project" value="TreeGrafter"/>
</dbReference>
<dbReference type="InParanoid" id="A0A1S3FJP2"/>
<dbReference type="GO" id="GO:0044778">
    <property type="term" value="P:meiotic DNA integrity checkpoint signaling"/>
    <property type="evidence" value="ECO:0007669"/>
    <property type="project" value="TreeGrafter"/>
</dbReference>
<dbReference type="GeneID" id="105988999"/>
<dbReference type="PANTHER" id="PTHR12900:SF3">
    <property type="entry name" value="CHECKPOINT PROTEIN HUS1B"/>
    <property type="match status" value="1"/>
</dbReference>
<name>A0A1S3FJP2_DIPOR</name>
<keyword evidence="4" id="KW-1185">Reference proteome</keyword>
<evidence type="ECO:0000256" key="3">
    <source>
        <dbReference type="SAM" id="MobiDB-lite"/>
    </source>
</evidence>
<dbReference type="RefSeq" id="XP_012876249.1">
    <property type="nucleotide sequence ID" value="XM_013020795.1"/>
</dbReference>
<dbReference type="PANTHER" id="PTHR12900">
    <property type="entry name" value="MITOTIC AND DNA DAMAGE CHECKPOINT PROTEIN HUS1"/>
    <property type="match status" value="1"/>
</dbReference>
<dbReference type="Gene3D" id="3.70.10.10">
    <property type="match status" value="1"/>
</dbReference>
<evidence type="ECO:0000313" key="5">
    <source>
        <dbReference type="RefSeq" id="XP_012876249.1"/>
    </source>
</evidence>
<organism evidence="4 5">
    <name type="scientific">Dipodomys ordii</name>
    <name type="common">Ord's kangaroo rat</name>
    <dbReference type="NCBI Taxonomy" id="10020"/>
    <lineage>
        <taxon>Eukaryota</taxon>
        <taxon>Metazoa</taxon>
        <taxon>Chordata</taxon>
        <taxon>Craniata</taxon>
        <taxon>Vertebrata</taxon>
        <taxon>Euteleostomi</taxon>
        <taxon>Mammalia</taxon>
        <taxon>Eutheria</taxon>
        <taxon>Euarchontoglires</taxon>
        <taxon>Glires</taxon>
        <taxon>Rodentia</taxon>
        <taxon>Castorimorpha</taxon>
        <taxon>Heteromyidae</taxon>
        <taxon>Dipodomyinae</taxon>
        <taxon>Dipodomys</taxon>
    </lineage>
</organism>
<dbReference type="GO" id="GO:0000724">
    <property type="term" value="P:double-strand break repair via homologous recombination"/>
    <property type="evidence" value="ECO:0007669"/>
    <property type="project" value="TreeGrafter"/>
</dbReference>
<evidence type="ECO:0000313" key="4">
    <source>
        <dbReference type="Proteomes" id="UP000081671"/>
    </source>
</evidence>
<reference evidence="5" key="1">
    <citation type="submission" date="2025-08" db="UniProtKB">
        <authorList>
            <consortium name="RefSeq"/>
        </authorList>
    </citation>
    <scope>IDENTIFICATION</scope>
    <source>
        <tissue evidence="5">Kidney</tissue>
    </source>
</reference>
<dbReference type="GO" id="GO:0030896">
    <property type="term" value="C:checkpoint clamp complex"/>
    <property type="evidence" value="ECO:0007669"/>
    <property type="project" value="InterPro"/>
</dbReference>
<gene>
    <name evidence="5" type="primary">Hus1b</name>
</gene>
<accession>A0A1S3FJP2</accession>
<dbReference type="GO" id="GO:0000723">
    <property type="term" value="P:telomere maintenance"/>
    <property type="evidence" value="ECO:0007669"/>
    <property type="project" value="TreeGrafter"/>
</dbReference>
<dbReference type="InterPro" id="IPR007150">
    <property type="entry name" value="HUS1/Mec3"/>
</dbReference>
<protein>
    <recommendedName>
        <fullName evidence="2">Checkpoint protein</fullName>
    </recommendedName>
</protein>
<evidence type="ECO:0000256" key="2">
    <source>
        <dbReference type="PIRNR" id="PIRNR011312"/>
    </source>
</evidence>
<dbReference type="GO" id="GO:0006289">
    <property type="term" value="P:nucleotide-excision repair"/>
    <property type="evidence" value="ECO:0007669"/>
    <property type="project" value="TreeGrafter"/>
</dbReference>
<feature type="region of interest" description="Disordered" evidence="3">
    <location>
        <begin position="204"/>
        <end position="224"/>
    </location>
</feature>